<dbReference type="Proteomes" id="UP000777438">
    <property type="component" value="Unassembled WGS sequence"/>
</dbReference>
<evidence type="ECO:0000256" key="1">
    <source>
        <dbReference type="SAM" id="SignalP"/>
    </source>
</evidence>
<sequence length="114" mass="13189">MTRSFRHIFSFSMSCFFFSFWCCALGLQNGRRLGSLKVSPIAFDSHDEGSSGQEMRERETQWQREEIAAILEYSTGVWKLEAFVFLVGRLGIREVTETHENKTHLHLINSSLLL</sequence>
<evidence type="ECO:0000313" key="3">
    <source>
        <dbReference type="Proteomes" id="UP000777438"/>
    </source>
</evidence>
<reference evidence="2 3" key="1">
    <citation type="journal article" date="2021" name="Nat. Commun.">
        <title>Genetic determinants of endophytism in the Arabidopsis root mycobiome.</title>
        <authorList>
            <person name="Mesny F."/>
            <person name="Miyauchi S."/>
            <person name="Thiergart T."/>
            <person name="Pickel B."/>
            <person name="Atanasova L."/>
            <person name="Karlsson M."/>
            <person name="Huettel B."/>
            <person name="Barry K.W."/>
            <person name="Haridas S."/>
            <person name="Chen C."/>
            <person name="Bauer D."/>
            <person name="Andreopoulos W."/>
            <person name="Pangilinan J."/>
            <person name="LaButti K."/>
            <person name="Riley R."/>
            <person name="Lipzen A."/>
            <person name="Clum A."/>
            <person name="Drula E."/>
            <person name="Henrissat B."/>
            <person name="Kohler A."/>
            <person name="Grigoriev I.V."/>
            <person name="Martin F.M."/>
            <person name="Hacquard S."/>
        </authorList>
    </citation>
    <scope>NUCLEOTIDE SEQUENCE [LARGE SCALE GENOMIC DNA]</scope>
    <source>
        <strain evidence="2 3">MPI-CAGE-CH-0241</strain>
    </source>
</reference>
<evidence type="ECO:0000313" key="2">
    <source>
        <dbReference type="EMBL" id="KAH6897045.1"/>
    </source>
</evidence>
<accession>A0A9P8WED9</accession>
<keyword evidence="3" id="KW-1185">Reference proteome</keyword>
<dbReference type="AlphaFoldDB" id="A0A9P8WED9"/>
<evidence type="ECO:0008006" key="4">
    <source>
        <dbReference type="Google" id="ProtNLM"/>
    </source>
</evidence>
<gene>
    <name evidence="2" type="ORF">B0T10DRAFT_172288</name>
</gene>
<dbReference type="EMBL" id="JAGPYM010000003">
    <property type="protein sequence ID" value="KAH6897045.1"/>
    <property type="molecule type" value="Genomic_DNA"/>
</dbReference>
<comment type="caution">
    <text evidence="2">The sequence shown here is derived from an EMBL/GenBank/DDBJ whole genome shotgun (WGS) entry which is preliminary data.</text>
</comment>
<proteinExistence type="predicted"/>
<organism evidence="2 3">
    <name type="scientific">Thelonectria olida</name>
    <dbReference type="NCBI Taxonomy" id="1576542"/>
    <lineage>
        <taxon>Eukaryota</taxon>
        <taxon>Fungi</taxon>
        <taxon>Dikarya</taxon>
        <taxon>Ascomycota</taxon>
        <taxon>Pezizomycotina</taxon>
        <taxon>Sordariomycetes</taxon>
        <taxon>Hypocreomycetidae</taxon>
        <taxon>Hypocreales</taxon>
        <taxon>Nectriaceae</taxon>
        <taxon>Thelonectria</taxon>
    </lineage>
</organism>
<feature type="signal peptide" evidence="1">
    <location>
        <begin position="1"/>
        <end position="26"/>
    </location>
</feature>
<feature type="chain" id="PRO_5040341151" description="Secreted protein" evidence="1">
    <location>
        <begin position="27"/>
        <end position="114"/>
    </location>
</feature>
<protein>
    <recommendedName>
        <fullName evidence="4">Secreted protein</fullName>
    </recommendedName>
</protein>
<keyword evidence="1" id="KW-0732">Signal</keyword>
<name>A0A9P8WED9_9HYPO</name>